<dbReference type="EMBL" id="JAOUSF010000002">
    <property type="protein sequence ID" value="MCU9613291.1"/>
    <property type="molecule type" value="Genomic_DNA"/>
</dbReference>
<accession>A0AAE3IRS9</accession>
<dbReference type="NCBIfam" id="TIGR02669">
    <property type="entry name" value="SpoIID_LytB"/>
    <property type="match status" value="1"/>
</dbReference>
<comment type="caution">
    <text evidence="3">The sequence shown here is derived from an EMBL/GenBank/DDBJ whole genome shotgun (WGS) entry which is preliminary data.</text>
</comment>
<keyword evidence="1" id="KW-0472">Membrane</keyword>
<dbReference type="NCBIfam" id="TIGR02870">
    <property type="entry name" value="spore_II_D"/>
    <property type="match status" value="1"/>
</dbReference>
<keyword evidence="1" id="KW-0812">Transmembrane</keyword>
<dbReference type="PANTHER" id="PTHR30032">
    <property type="entry name" value="N-ACETYLMURAMOYL-L-ALANINE AMIDASE-RELATED"/>
    <property type="match status" value="1"/>
</dbReference>
<dbReference type="InterPro" id="IPR013486">
    <property type="entry name" value="SpoIID/LytB"/>
</dbReference>
<name>A0AAE3IRS9_9BACI</name>
<evidence type="ECO:0000313" key="3">
    <source>
        <dbReference type="EMBL" id="MCU9613291.1"/>
    </source>
</evidence>
<dbReference type="InterPro" id="IPR013693">
    <property type="entry name" value="SpoIID/LytB_N"/>
</dbReference>
<dbReference type="PANTHER" id="PTHR30032:SF4">
    <property type="entry name" value="AMIDASE ENHANCER"/>
    <property type="match status" value="1"/>
</dbReference>
<reference evidence="3" key="1">
    <citation type="submission" date="2022-10" db="EMBL/GenBank/DDBJ databases">
        <title>Description of Fervidibacillus gen. nov. in the family Fervidibacillaceae fam. nov. with two species, Fervidibacillus albus sp. nov., and Fervidibacillus halotolerans sp. nov., isolated from tidal flat sediments.</title>
        <authorList>
            <person name="Kwon K.K."/>
            <person name="Yang S.-H."/>
        </authorList>
    </citation>
    <scope>NUCLEOTIDE SEQUENCE</scope>
    <source>
        <strain evidence="3">JCM 19140</strain>
    </source>
</reference>
<sequence length="339" mass="38057">MIKVKPIVIVFILLFVAILTIPSVLVLPFSHEKASGKIAEAEPKQDWEALLKEASPVDVSVYRSANDKVETVPLEEYIVGVVASEMPAEFEEEALKAQSLAARTFIVRQLMADQKPALLKGADVGDNQGYQVYTNDKELREKWGANYNKYIEKIRKSVYETRGQIVVYDNQPITASYFSTSNGYTENSEAYWTNPFPYLKSVESPWDTESKEFTAETVIPVAQFEEKLGVTVSSSEIGEIESRTPGKRVEKVKIGDKELTGREIRDKLSLRSADFSWVREGDDIVITTKGYGHGVGMSQYGANGMAKEGKTYEDIIKYYYQGVAISKADHLLEQYVVKK</sequence>
<dbReference type="GO" id="GO:0030288">
    <property type="term" value="C:outer membrane-bounded periplasmic space"/>
    <property type="evidence" value="ECO:0007669"/>
    <property type="project" value="TreeGrafter"/>
</dbReference>
<organism evidence="3 4">
    <name type="scientific">Perspicuibacillus lycopersici</name>
    <dbReference type="NCBI Taxonomy" id="1325689"/>
    <lineage>
        <taxon>Bacteria</taxon>
        <taxon>Bacillati</taxon>
        <taxon>Bacillota</taxon>
        <taxon>Bacilli</taxon>
        <taxon>Bacillales</taxon>
        <taxon>Bacillaceae</taxon>
        <taxon>Perspicuibacillus</taxon>
    </lineage>
</organism>
<feature type="transmembrane region" description="Helical" evidence="1">
    <location>
        <begin position="7"/>
        <end position="29"/>
    </location>
</feature>
<dbReference type="GO" id="GO:0030435">
    <property type="term" value="P:sporulation resulting in formation of a cellular spore"/>
    <property type="evidence" value="ECO:0007669"/>
    <property type="project" value="InterPro"/>
</dbReference>
<evidence type="ECO:0000256" key="1">
    <source>
        <dbReference type="SAM" id="Phobius"/>
    </source>
</evidence>
<keyword evidence="4" id="KW-1185">Reference proteome</keyword>
<evidence type="ECO:0000259" key="2">
    <source>
        <dbReference type="Pfam" id="PF08486"/>
    </source>
</evidence>
<evidence type="ECO:0000313" key="4">
    <source>
        <dbReference type="Proteomes" id="UP001209318"/>
    </source>
</evidence>
<dbReference type="InterPro" id="IPR014225">
    <property type="entry name" value="Spore_II_D_firmicutes"/>
</dbReference>
<gene>
    <name evidence="3" type="primary">spoIID</name>
    <name evidence="3" type="ORF">OEV98_06955</name>
</gene>
<keyword evidence="1" id="KW-1133">Transmembrane helix</keyword>
<dbReference type="Proteomes" id="UP001209318">
    <property type="component" value="Unassembled WGS sequence"/>
</dbReference>
<protein>
    <submittedName>
        <fullName evidence="3">Stage II sporulation protein D</fullName>
    </submittedName>
</protein>
<dbReference type="AlphaFoldDB" id="A0AAE3IRS9"/>
<proteinExistence type="predicted"/>
<feature type="domain" description="Sporulation stage II protein D amidase enhancer LytB N-terminal" evidence="2">
    <location>
        <begin position="64"/>
        <end position="168"/>
    </location>
</feature>
<dbReference type="Pfam" id="PF08486">
    <property type="entry name" value="SpoIID"/>
    <property type="match status" value="1"/>
</dbReference>
<dbReference type="RefSeq" id="WP_263072500.1">
    <property type="nucleotide sequence ID" value="NZ_JAOUSF010000002.1"/>
</dbReference>
<dbReference type="InterPro" id="IPR051922">
    <property type="entry name" value="Bact_Sporulation_Assoc"/>
</dbReference>